<dbReference type="OrthoDB" id="9807630at2"/>
<dbReference type="InterPro" id="IPR006439">
    <property type="entry name" value="HAD-SF_hydro_IA"/>
</dbReference>
<dbReference type="SFLD" id="SFLDG01129">
    <property type="entry name" value="C1.5:_HAD__Beta-PGM__Phosphata"/>
    <property type="match status" value="1"/>
</dbReference>
<dbReference type="STRING" id="545695.TREAZ_3015"/>
<dbReference type="InterPro" id="IPR023214">
    <property type="entry name" value="HAD_sf"/>
</dbReference>
<dbReference type="SUPFAM" id="SSF56784">
    <property type="entry name" value="HAD-like"/>
    <property type="match status" value="1"/>
</dbReference>
<dbReference type="HOGENOM" id="CLU_059493_2_1_12"/>
<accession>F5YB53</accession>
<dbReference type="eggNOG" id="COG1011">
    <property type="taxonomic scope" value="Bacteria"/>
</dbReference>
<dbReference type="Pfam" id="PF00702">
    <property type="entry name" value="Hydrolase"/>
    <property type="match status" value="1"/>
</dbReference>
<dbReference type="Gene3D" id="1.10.150.450">
    <property type="match status" value="1"/>
</dbReference>
<dbReference type="PANTHER" id="PTHR12725">
    <property type="entry name" value="HALOACID DEHALOGENASE-LIKE HYDROLASE"/>
    <property type="match status" value="1"/>
</dbReference>
<name>F5YB53_LEAAZ</name>
<gene>
    <name evidence="1" type="ordered locus">TREAZ_3015</name>
</gene>
<sequence>MIKQIIFDLDNTLYSPRHGLEIRVMKRVNEFVAAYLGLSAEEAIEERRKHIAHYGTTLEWLRAEKGFTDIETYFKAVHPENEADDLLPDPELRSFLQGLPCPYAILTNAPIEHAERLLRLLGAADLFTEIFDIRRLNYRGKPRPDAYRFVLESLGQKAGETLFIDDVPKYVEGFLDIGGRGVLIDELDEFPGYPHEKIRALRELNSLLN</sequence>
<dbReference type="AlphaFoldDB" id="F5YB53"/>
<organism evidence="1 2">
    <name type="scientific">Leadbettera azotonutricia (strain ATCC BAA-888 / DSM 13862 / ZAS-9)</name>
    <name type="common">Treponema azotonutricium</name>
    <dbReference type="NCBI Taxonomy" id="545695"/>
    <lineage>
        <taxon>Bacteria</taxon>
        <taxon>Pseudomonadati</taxon>
        <taxon>Spirochaetota</taxon>
        <taxon>Spirochaetia</taxon>
        <taxon>Spirochaetales</taxon>
        <taxon>Breznakiellaceae</taxon>
        <taxon>Leadbettera</taxon>
    </lineage>
</organism>
<dbReference type="RefSeq" id="WP_015712534.1">
    <property type="nucleotide sequence ID" value="NC_015577.1"/>
</dbReference>
<dbReference type="SFLD" id="SFLDS00003">
    <property type="entry name" value="Haloacid_Dehalogenase"/>
    <property type="match status" value="1"/>
</dbReference>
<dbReference type="Gene3D" id="3.40.50.1000">
    <property type="entry name" value="HAD superfamily/HAD-like"/>
    <property type="match status" value="1"/>
</dbReference>
<dbReference type="InterPro" id="IPR036412">
    <property type="entry name" value="HAD-like_sf"/>
</dbReference>
<dbReference type="NCBIfam" id="TIGR01509">
    <property type="entry name" value="HAD-SF-IA-v3"/>
    <property type="match status" value="1"/>
</dbReference>
<dbReference type="PANTHER" id="PTHR12725:SF117">
    <property type="entry name" value="HALOACID DEHALOGENASE-LIKE HYDROLASE"/>
    <property type="match status" value="1"/>
</dbReference>
<dbReference type="InParanoid" id="F5YB53"/>
<dbReference type="EMBL" id="CP001841">
    <property type="protein sequence ID" value="AEF80528.1"/>
    <property type="molecule type" value="Genomic_DNA"/>
</dbReference>
<dbReference type="KEGG" id="taz:TREAZ_3015"/>
<evidence type="ECO:0000313" key="2">
    <source>
        <dbReference type="Proteomes" id="UP000009222"/>
    </source>
</evidence>
<proteinExistence type="predicted"/>
<protein>
    <submittedName>
        <fullName evidence="1">Pyrimidine 5'-nucleotidase</fullName>
    </submittedName>
</protein>
<reference evidence="2" key="1">
    <citation type="submission" date="2009-12" db="EMBL/GenBank/DDBJ databases">
        <title>Complete sequence of Treponema azotonutricium strain ZAS-9.</title>
        <authorList>
            <person name="Tetu S.G."/>
            <person name="Matson E."/>
            <person name="Ren Q."/>
            <person name="Seshadri R."/>
            <person name="Elbourne L."/>
            <person name="Hassan K.A."/>
            <person name="Durkin A."/>
            <person name="Radune D."/>
            <person name="Mohamoud Y."/>
            <person name="Shay R."/>
            <person name="Jin S."/>
            <person name="Zhang X."/>
            <person name="Lucey K."/>
            <person name="Ballor N.R."/>
            <person name="Ottesen E."/>
            <person name="Rosenthal R."/>
            <person name="Allen A."/>
            <person name="Leadbetter J.R."/>
            <person name="Paulsen I.T."/>
        </authorList>
    </citation>
    <scope>NUCLEOTIDE SEQUENCE [LARGE SCALE GENOMIC DNA]</scope>
    <source>
        <strain evidence="2">ATCC BAA-888 / DSM 13862 / ZAS-9</strain>
    </source>
</reference>
<keyword evidence="2" id="KW-1185">Reference proteome</keyword>
<dbReference type="Proteomes" id="UP000009222">
    <property type="component" value="Chromosome"/>
</dbReference>
<dbReference type="InterPro" id="IPR010237">
    <property type="entry name" value="Pyr-5-nucltdase"/>
</dbReference>
<dbReference type="SFLD" id="SFLDG01132">
    <property type="entry name" value="C1.5.3:_5'-Nucleotidase_Like"/>
    <property type="match status" value="1"/>
</dbReference>
<reference evidence="1 2" key="2">
    <citation type="journal article" date="2011" name="ISME J.">
        <title>RNA-seq reveals cooperative metabolic interactions between two termite-gut spirochete species in co-culture.</title>
        <authorList>
            <person name="Rosenthal A.Z."/>
            <person name="Matson E.G."/>
            <person name="Eldar A."/>
            <person name="Leadbetter J.R."/>
        </authorList>
    </citation>
    <scope>NUCLEOTIDE SEQUENCE [LARGE SCALE GENOMIC DNA]</scope>
    <source>
        <strain evidence="2">ATCC BAA-888 / DSM 13862 / ZAS-9</strain>
    </source>
</reference>
<evidence type="ECO:0000313" key="1">
    <source>
        <dbReference type="EMBL" id="AEF80528.1"/>
    </source>
</evidence>